<comment type="cofactor">
    <cofactor evidence="1 8">
        <name>pyridoxal 5'-phosphate</name>
        <dbReference type="ChEBI" id="CHEBI:597326"/>
    </cofactor>
</comment>
<dbReference type="InterPro" id="IPR003739">
    <property type="entry name" value="Lys_aminomutase/Glu_NH3_mut"/>
</dbReference>
<dbReference type="EMBL" id="CP030032">
    <property type="protein sequence ID" value="AWV90259.1"/>
    <property type="molecule type" value="Genomic_DNA"/>
</dbReference>
<dbReference type="PANTHER" id="PTHR30538">
    <property type="entry name" value="LYSINE 2,3-AMINOMUTASE-RELATED"/>
    <property type="match status" value="1"/>
</dbReference>
<reference evidence="9 10" key="1">
    <citation type="submission" date="2018-06" db="EMBL/GenBank/DDBJ databases">
        <title>Lujinxingia sediminis gen. nov. sp. nov., a new facultative anaerobic member of the class Deltaproteobacteria, and proposal of Lujinxingaceae fam. nov.</title>
        <authorList>
            <person name="Guo L.-Y."/>
            <person name="Li C.-M."/>
            <person name="Wang S."/>
            <person name="Du Z.-J."/>
        </authorList>
    </citation>
    <scope>NUCLEOTIDE SEQUENCE [LARGE SCALE GENOMIC DNA]</scope>
    <source>
        <strain evidence="9 10">FA350</strain>
    </source>
</reference>
<keyword evidence="2" id="KW-0004">4Fe-4S</keyword>
<evidence type="ECO:0000256" key="4">
    <source>
        <dbReference type="ARBA" id="ARBA00022723"/>
    </source>
</evidence>
<keyword evidence="3" id="KW-0949">S-adenosyl-L-methionine</keyword>
<name>A0A2Z4FMR1_9DELT</name>
<evidence type="ECO:0000256" key="6">
    <source>
        <dbReference type="ARBA" id="ARBA00023004"/>
    </source>
</evidence>
<proteinExistence type="predicted"/>
<dbReference type="InterPro" id="IPR013785">
    <property type="entry name" value="Aldolase_TIM"/>
</dbReference>
<dbReference type="NCBIfam" id="TIGR00238">
    <property type="entry name" value="KamA family radical SAM protein"/>
    <property type="match status" value="1"/>
</dbReference>
<dbReference type="InterPro" id="IPR007197">
    <property type="entry name" value="rSAM"/>
</dbReference>
<evidence type="ECO:0000256" key="1">
    <source>
        <dbReference type="ARBA" id="ARBA00001933"/>
    </source>
</evidence>
<evidence type="ECO:0000256" key="3">
    <source>
        <dbReference type="ARBA" id="ARBA00022691"/>
    </source>
</evidence>
<sequence>MTSSQDLAASEAEKNIVKAKAAPPEVRHARAPVSADSLKHRELRDGEWWRRLYPDVGEEEFLSHVWQMRNSAYGEEKLVDLIQGIAPDDFIEDLKKGFHLVPMAVRVTPYLLGLIDWDNPWEDPIRRQFIPLASQLYPDHPMLTLDSLHEQKDAPVEGLTHRYQDKALFLVMDTCPVYCRFCTRSYAIGVDTDTVEKVNLRVDPKRWEKAFEYIESRPELEDIVISGGDTYNLPAKHVRAIGERLLNMKNIRRIRFATKGIAVMPMKVLSDDKWLDAITDVLNLGRKLHKEVCIHTHFNTPNEITEITRRAMNVLFERGMTVRNQCVLQNGVNDSAETMTLLTKRLSEINVQPYYVYQHDMVQGVEDLRTTVQANIDIEKMVRGVTAGFNTAVHVVDAPGGGGKRDVHSFDYYNRETGVSVYTAPSVKPGAFFLYFDPLRELSDEIQAAWMDPKKQKEMCDQAIAETMRLRQNR</sequence>
<dbReference type="SFLD" id="SFLDS00029">
    <property type="entry name" value="Radical_SAM"/>
    <property type="match status" value="1"/>
</dbReference>
<keyword evidence="7" id="KW-0411">Iron-sulfur</keyword>
<dbReference type="Gene3D" id="3.20.20.70">
    <property type="entry name" value="Aldolase class I"/>
    <property type="match status" value="1"/>
</dbReference>
<evidence type="ECO:0000313" key="9">
    <source>
        <dbReference type="EMBL" id="AWV90259.1"/>
    </source>
</evidence>
<dbReference type="PROSITE" id="PS51918">
    <property type="entry name" value="RADICAL_SAM"/>
    <property type="match status" value="1"/>
</dbReference>
<evidence type="ECO:0000256" key="8">
    <source>
        <dbReference type="PIRSR" id="PIRSR603739-50"/>
    </source>
</evidence>
<dbReference type="GO" id="GO:0003824">
    <property type="term" value="F:catalytic activity"/>
    <property type="evidence" value="ECO:0007669"/>
    <property type="project" value="InterPro"/>
</dbReference>
<dbReference type="OrthoDB" id="9768064at2"/>
<keyword evidence="5 8" id="KW-0663">Pyridoxal phosphate</keyword>
<dbReference type="AlphaFoldDB" id="A0A2Z4FMR1"/>
<keyword evidence="10" id="KW-1185">Reference proteome</keyword>
<keyword evidence="6" id="KW-0408">Iron</keyword>
<keyword evidence="4" id="KW-0479">Metal-binding</keyword>
<dbReference type="RefSeq" id="WP_111335572.1">
    <property type="nucleotide sequence ID" value="NZ_CP030032.1"/>
</dbReference>
<dbReference type="PANTHER" id="PTHR30538:SF0">
    <property type="entry name" value="L-LYSINE 2,3-AMINOMUTASE AQ_1632-RELATED"/>
    <property type="match status" value="1"/>
</dbReference>
<evidence type="ECO:0000256" key="5">
    <source>
        <dbReference type="ARBA" id="ARBA00022898"/>
    </source>
</evidence>
<dbReference type="Proteomes" id="UP000249799">
    <property type="component" value="Chromosome"/>
</dbReference>
<evidence type="ECO:0000256" key="2">
    <source>
        <dbReference type="ARBA" id="ARBA00022485"/>
    </source>
</evidence>
<dbReference type="GO" id="GO:0046872">
    <property type="term" value="F:metal ion binding"/>
    <property type="evidence" value="ECO:0007669"/>
    <property type="project" value="UniProtKB-KW"/>
</dbReference>
<evidence type="ECO:0000256" key="7">
    <source>
        <dbReference type="ARBA" id="ARBA00023014"/>
    </source>
</evidence>
<dbReference type="KEGG" id="bsed:DN745_13335"/>
<gene>
    <name evidence="9" type="ORF">DN745_13335</name>
</gene>
<dbReference type="SUPFAM" id="SSF102114">
    <property type="entry name" value="Radical SAM enzymes"/>
    <property type="match status" value="1"/>
</dbReference>
<feature type="modified residue" description="N6-(pyridoxal phosphate)lysine" evidence="8">
    <location>
        <position position="404"/>
    </location>
</feature>
<dbReference type="InterPro" id="IPR058240">
    <property type="entry name" value="rSAM_sf"/>
</dbReference>
<evidence type="ECO:0000313" key="10">
    <source>
        <dbReference type="Proteomes" id="UP000249799"/>
    </source>
</evidence>
<protein>
    <submittedName>
        <fullName evidence="9">KamA family radical SAM protein</fullName>
    </submittedName>
</protein>
<dbReference type="GO" id="GO:0051539">
    <property type="term" value="F:4 iron, 4 sulfur cluster binding"/>
    <property type="evidence" value="ECO:0007669"/>
    <property type="project" value="UniProtKB-KW"/>
</dbReference>
<dbReference type="SFLD" id="SFLDG01070">
    <property type="entry name" value="PLP-dependent"/>
    <property type="match status" value="1"/>
</dbReference>
<accession>A0A2Z4FMR1</accession>
<dbReference type="Pfam" id="PF04055">
    <property type="entry name" value="Radical_SAM"/>
    <property type="match status" value="1"/>
</dbReference>
<organism evidence="9 10">
    <name type="scientific">Bradymonas sediminis</name>
    <dbReference type="NCBI Taxonomy" id="1548548"/>
    <lineage>
        <taxon>Bacteria</taxon>
        <taxon>Deltaproteobacteria</taxon>
        <taxon>Bradymonadales</taxon>
        <taxon>Bradymonadaceae</taxon>
        <taxon>Bradymonas</taxon>
    </lineage>
</organism>